<reference evidence="2 3" key="1">
    <citation type="journal article" date="2016" name="BMC Genomics">
        <title>Genome sequencing and secondary metabolism of the postharvest pathogen Penicillium griseofulvum.</title>
        <authorList>
            <person name="Banani H."/>
            <person name="Marcet-Houben M."/>
            <person name="Ballester A.R."/>
            <person name="Abbruscato P."/>
            <person name="Gonzalez-Candelas L."/>
            <person name="Gabaldon T."/>
            <person name="Spadaro D."/>
        </authorList>
    </citation>
    <scope>NUCLEOTIDE SEQUENCE [LARGE SCALE GENOMIC DNA]</scope>
    <source>
        <strain evidence="2 3">PG3</strain>
    </source>
</reference>
<feature type="compositionally biased region" description="Basic and acidic residues" evidence="1">
    <location>
        <begin position="1"/>
        <end position="10"/>
    </location>
</feature>
<feature type="compositionally biased region" description="Low complexity" evidence="1">
    <location>
        <begin position="114"/>
        <end position="133"/>
    </location>
</feature>
<dbReference type="OrthoDB" id="5424209at2759"/>
<protein>
    <submittedName>
        <fullName evidence="2">Uncharacterized protein</fullName>
    </submittedName>
</protein>
<dbReference type="Proteomes" id="UP000070168">
    <property type="component" value="Unassembled WGS sequence"/>
</dbReference>
<comment type="caution">
    <text evidence="2">The sequence shown here is derived from an EMBL/GenBank/DDBJ whole genome shotgun (WGS) entry which is preliminary data.</text>
</comment>
<evidence type="ECO:0000313" key="3">
    <source>
        <dbReference type="Proteomes" id="UP000070168"/>
    </source>
</evidence>
<name>A0A135LWA5_PENPA</name>
<accession>A0A135LWA5</accession>
<dbReference type="RefSeq" id="XP_040651785.1">
    <property type="nucleotide sequence ID" value="XM_040788013.1"/>
</dbReference>
<feature type="region of interest" description="Disordered" evidence="1">
    <location>
        <begin position="94"/>
        <end position="262"/>
    </location>
</feature>
<dbReference type="EMBL" id="LHQR01000014">
    <property type="protein sequence ID" value="KXG53250.1"/>
    <property type="molecule type" value="Genomic_DNA"/>
</dbReference>
<organism evidence="2 3">
    <name type="scientific">Penicillium patulum</name>
    <name type="common">Penicillium griseofulvum</name>
    <dbReference type="NCBI Taxonomy" id="5078"/>
    <lineage>
        <taxon>Eukaryota</taxon>
        <taxon>Fungi</taxon>
        <taxon>Dikarya</taxon>
        <taxon>Ascomycota</taxon>
        <taxon>Pezizomycotina</taxon>
        <taxon>Eurotiomycetes</taxon>
        <taxon>Eurotiomycetidae</taxon>
        <taxon>Eurotiales</taxon>
        <taxon>Aspergillaceae</taxon>
        <taxon>Penicillium</taxon>
    </lineage>
</organism>
<evidence type="ECO:0000256" key="1">
    <source>
        <dbReference type="SAM" id="MobiDB-lite"/>
    </source>
</evidence>
<sequence length="631" mass="69810">MFDPPTKENSEIYTSATSDIPAQHDTSIEPRPKSPPIALFDPSIQENYELKFNTKSDILDHYDSGSDIQTVILCDSPSDKDPITLHTSISTKEGRRVISSGLFDDHSDESTSGSTRRSGIPSSNSSGSSSMASVDTKPESPPIALFDQSTKASCELKAVATSDRSDQYKSDSDVQTVILCDNPSENDPDTLNVPTASQEEPSTISDTLSDNLAYDSSESSSWRSNNLVGSKSDSSSIDSLDTSSQHDSESEEDEDLTPRGSQSVAAYASPIQDGWRVRTSCDSIYDLGRWQVDPDGFINEKYRAGGPYLCPLPVTILDLKGSSPLWTVLETFSLSRMINSVLAQYEINASSMKIKKCEPDHSLEISIEPVATLIITATRGTFSHAWVQACRQIWKNLSDNQLGHVNVEISDPIIHDPFLVLPMGPQDRIHSIHSAVIQRIEYEADLRDCLSYEAMRIGRPDNTKDSEVVMFLTVDSNSKRDWRGPRDQIVLILEDFNLPMTPEDHKLKQGRVPELVSTVELAISGQRSGYMEGYYYSLRPARVHHELIDGEKVLITTIEHYVQSKGDKGRFFWKPGDSGSLVYTVNGHVVVDLLFAGDLDLPWTSRFAHIDDLVADIKCTTGAAEVQLWKG</sequence>
<feature type="compositionally biased region" description="Low complexity" evidence="1">
    <location>
        <begin position="216"/>
        <end position="245"/>
    </location>
</feature>
<dbReference type="AlphaFoldDB" id="A0A135LWA5"/>
<gene>
    <name evidence="2" type="ORF">PGRI_003000</name>
</gene>
<feature type="region of interest" description="Disordered" evidence="1">
    <location>
        <begin position="1"/>
        <end position="37"/>
    </location>
</feature>
<feature type="compositionally biased region" description="Polar residues" evidence="1">
    <location>
        <begin position="192"/>
        <end position="210"/>
    </location>
</feature>
<feature type="compositionally biased region" description="Polar residues" evidence="1">
    <location>
        <begin position="11"/>
        <end position="20"/>
    </location>
</feature>
<keyword evidence="3" id="KW-1185">Reference proteome</keyword>
<proteinExistence type="predicted"/>
<dbReference type="STRING" id="5078.A0A135LWA5"/>
<feature type="compositionally biased region" description="Basic and acidic residues" evidence="1">
    <location>
        <begin position="163"/>
        <end position="172"/>
    </location>
</feature>
<dbReference type="GeneID" id="63703313"/>
<evidence type="ECO:0000313" key="2">
    <source>
        <dbReference type="EMBL" id="KXG53250.1"/>
    </source>
</evidence>